<sequence>MEGRMERVERKVGTIEEATAAMHLDQKQRFSRLENMIAAMDKTKTTIEVEEASNPLLETTPQRDTSIAKPTARTFLFEDAGTVAKKVDVPSFDGNDPVGWLARTEQYFEIHGVQNELKVSLALVSMEFAKMEDISGMSTTTELDEAHFSRLELPLYSVGGIQQPRTMKFQAKIVGHPVVVMVDSGDSHNFISTQLVQQLNLPIFPTPSFNVKLGDGCYHFLVEYKSGSSNKVVDALSRKDEEMELQVQYIPHWADWDEIAKEVAADVLLGGIIADLKSGTKLYSNFCIIHDKLYFKDRAIRDHPVISDLPVNIKEGKGPMVEPETIFHRRQINRNHQIVSQVSVCWKGQSMDKATWADEFDISSQFPHFNLEDKANSQQGGNDRDANVAGPVAIVSTGSRSFKVYSRRKRAEKDKESATQVLMIV</sequence>
<evidence type="ECO:0000313" key="1">
    <source>
        <dbReference type="EMBL" id="KAF2321414.1"/>
    </source>
</evidence>
<evidence type="ECO:0008006" key="3">
    <source>
        <dbReference type="Google" id="ProtNLM"/>
    </source>
</evidence>
<dbReference type="Proteomes" id="UP000467840">
    <property type="component" value="Chromosome 10"/>
</dbReference>
<accession>A0A6A6N7U3</accession>
<reference evidence="1 2" key="1">
    <citation type="journal article" date="2020" name="Mol. Plant">
        <title>The Chromosome-Based Rubber Tree Genome Provides New Insights into Spurge Genome Evolution and Rubber Biosynthesis.</title>
        <authorList>
            <person name="Liu J."/>
            <person name="Shi C."/>
            <person name="Shi C.C."/>
            <person name="Li W."/>
            <person name="Zhang Q.J."/>
            <person name="Zhang Y."/>
            <person name="Li K."/>
            <person name="Lu H.F."/>
            <person name="Shi C."/>
            <person name="Zhu S.T."/>
            <person name="Xiao Z.Y."/>
            <person name="Nan H."/>
            <person name="Yue Y."/>
            <person name="Zhu X.G."/>
            <person name="Wu Y."/>
            <person name="Hong X.N."/>
            <person name="Fan G.Y."/>
            <person name="Tong Y."/>
            <person name="Zhang D."/>
            <person name="Mao C.L."/>
            <person name="Liu Y.L."/>
            <person name="Hao S.J."/>
            <person name="Liu W.Q."/>
            <person name="Lv M.Q."/>
            <person name="Zhang H.B."/>
            <person name="Liu Y."/>
            <person name="Hu-Tang G.R."/>
            <person name="Wang J.P."/>
            <person name="Wang J.H."/>
            <person name="Sun Y.H."/>
            <person name="Ni S.B."/>
            <person name="Chen W.B."/>
            <person name="Zhang X.C."/>
            <person name="Jiao Y.N."/>
            <person name="Eichler E.E."/>
            <person name="Li G.H."/>
            <person name="Liu X."/>
            <person name="Gao L.Z."/>
        </authorList>
    </citation>
    <scope>NUCLEOTIDE SEQUENCE [LARGE SCALE GENOMIC DNA]</scope>
    <source>
        <strain evidence="2">cv. GT1</strain>
        <tissue evidence="1">Leaf</tissue>
    </source>
</reference>
<keyword evidence="2" id="KW-1185">Reference proteome</keyword>
<dbReference type="Pfam" id="PF08284">
    <property type="entry name" value="RVP_2"/>
    <property type="match status" value="1"/>
</dbReference>
<dbReference type="InterPro" id="IPR021109">
    <property type="entry name" value="Peptidase_aspartic_dom_sf"/>
</dbReference>
<dbReference type="AlphaFoldDB" id="A0A6A6N7U3"/>
<dbReference type="CDD" id="cd00303">
    <property type="entry name" value="retropepsin_like"/>
    <property type="match status" value="1"/>
</dbReference>
<name>A0A6A6N7U3_HEVBR</name>
<organism evidence="1 2">
    <name type="scientific">Hevea brasiliensis</name>
    <name type="common">Para rubber tree</name>
    <name type="synonym">Siphonia brasiliensis</name>
    <dbReference type="NCBI Taxonomy" id="3981"/>
    <lineage>
        <taxon>Eukaryota</taxon>
        <taxon>Viridiplantae</taxon>
        <taxon>Streptophyta</taxon>
        <taxon>Embryophyta</taxon>
        <taxon>Tracheophyta</taxon>
        <taxon>Spermatophyta</taxon>
        <taxon>Magnoliopsida</taxon>
        <taxon>eudicotyledons</taxon>
        <taxon>Gunneridae</taxon>
        <taxon>Pentapetalae</taxon>
        <taxon>rosids</taxon>
        <taxon>fabids</taxon>
        <taxon>Malpighiales</taxon>
        <taxon>Euphorbiaceae</taxon>
        <taxon>Crotonoideae</taxon>
        <taxon>Micrandreae</taxon>
        <taxon>Hevea</taxon>
    </lineage>
</organism>
<dbReference type="EMBL" id="JAAGAX010000003">
    <property type="protein sequence ID" value="KAF2321414.1"/>
    <property type="molecule type" value="Genomic_DNA"/>
</dbReference>
<dbReference type="SUPFAM" id="SSF54160">
    <property type="entry name" value="Chromo domain-like"/>
    <property type="match status" value="1"/>
</dbReference>
<comment type="caution">
    <text evidence="1">The sequence shown here is derived from an EMBL/GenBank/DDBJ whole genome shotgun (WGS) entry which is preliminary data.</text>
</comment>
<dbReference type="InterPro" id="IPR016197">
    <property type="entry name" value="Chromo-like_dom_sf"/>
</dbReference>
<dbReference type="Gene3D" id="2.40.70.10">
    <property type="entry name" value="Acid Proteases"/>
    <property type="match status" value="1"/>
</dbReference>
<proteinExistence type="predicted"/>
<protein>
    <recommendedName>
        <fullName evidence="3">Retrotransposon gag domain-containing protein</fullName>
    </recommendedName>
</protein>
<gene>
    <name evidence="1" type="ORF">GH714_041007</name>
</gene>
<evidence type="ECO:0000313" key="2">
    <source>
        <dbReference type="Proteomes" id="UP000467840"/>
    </source>
</evidence>